<dbReference type="SUPFAM" id="SSF56112">
    <property type="entry name" value="Protein kinase-like (PK-like)"/>
    <property type="match status" value="1"/>
</dbReference>
<evidence type="ECO:0000259" key="9">
    <source>
        <dbReference type="PROSITE" id="PS50011"/>
    </source>
</evidence>
<dbReference type="InterPro" id="IPR011009">
    <property type="entry name" value="Kinase-like_dom_sf"/>
</dbReference>
<dbReference type="InterPro" id="IPR000719">
    <property type="entry name" value="Prot_kinase_dom"/>
</dbReference>
<evidence type="ECO:0000256" key="6">
    <source>
        <dbReference type="ARBA" id="ARBA00022840"/>
    </source>
</evidence>
<sequence length="350" mass="39638">MYSMKMTVFKYVYLLDESEDTDDDDVLEPKEDFSSAFNSKSLYTQTGIESVKILHKGMFSYIELVKRNKPEELQVIKWISHKAGSLTTSTSGSVKCETIQSQGQSSDIPKECRLIQRLQHVNIIKFLGMLTDTTNQAIGMVLEYMPNGALGDVPITTAFTENEIRKYYKDIVEGIHYIHGERIVHRDVNPNNILVDGSNRLKIADFGLSEEEPEEDCVWFKGTVGTPPYLAPECVKEPGEPYLGKVSPTTSHLMITAGGHMGSGYDFVLDDTQAGRAILRVLTNMMFLNKFERRQLFYPSKQLNSDYHHSDEMTVRFQDILHLMFENDPVKRITAAGLKPMSKNLGTRDA</sequence>
<keyword evidence="2" id="KW-0723">Serine/threonine-protein kinase</keyword>
<evidence type="ECO:0000256" key="8">
    <source>
        <dbReference type="ARBA" id="ARBA00048679"/>
    </source>
</evidence>
<dbReference type="PANTHER" id="PTHR24361">
    <property type="entry name" value="MITOGEN-ACTIVATED KINASE KINASE KINASE"/>
    <property type="match status" value="1"/>
</dbReference>
<feature type="domain" description="Protein kinase" evidence="9">
    <location>
        <begin position="48"/>
        <end position="345"/>
    </location>
</feature>
<dbReference type="Gene3D" id="1.10.510.10">
    <property type="entry name" value="Transferase(Phosphotransferase) domain 1"/>
    <property type="match status" value="1"/>
</dbReference>
<keyword evidence="11" id="KW-1185">Reference proteome</keyword>
<keyword evidence="5" id="KW-0418">Kinase</keyword>
<dbReference type="Proteomes" id="UP000822476">
    <property type="component" value="Unassembled WGS sequence"/>
</dbReference>
<dbReference type="GO" id="GO:0005737">
    <property type="term" value="C:cytoplasm"/>
    <property type="evidence" value="ECO:0007669"/>
    <property type="project" value="TreeGrafter"/>
</dbReference>
<reference evidence="10" key="1">
    <citation type="submission" date="2019-07" db="EMBL/GenBank/DDBJ databases">
        <title>Annotation for the trematode Paragonimus miyazaki's.</title>
        <authorList>
            <person name="Choi Y.-J."/>
        </authorList>
    </citation>
    <scope>NUCLEOTIDE SEQUENCE</scope>
    <source>
        <strain evidence="10">Japan</strain>
    </source>
</reference>
<evidence type="ECO:0000313" key="10">
    <source>
        <dbReference type="EMBL" id="KAF7255291.1"/>
    </source>
</evidence>
<dbReference type="PANTHER" id="PTHR24361:SF433">
    <property type="entry name" value="PROTEIN KINASE DOMAIN-CONTAINING PROTEIN"/>
    <property type="match status" value="1"/>
</dbReference>
<dbReference type="EC" id="2.7.11.1" evidence="1"/>
<evidence type="ECO:0000256" key="1">
    <source>
        <dbReference type="ARBA" id="ARBA00012513"/>
    </source>
</evidence>
<keyword evidence="4" id="KW-0547">Nucleotide-binding</keyword>
<dbReference type="Pfam" id="PF00069">
    <property type="entry name" value="Pkinase"/>
    <property type="match status" value="1"/>
</dbReference>
<comment type="caution">
    <text evidence="10">The sequence shown here is derived from an EMBL/GenBank/DDBJ whole genome shotgun (WGS) entry which is preliminary data.</text>
</comment>
<evidence type="ECO:0000256" key="3">
    <source>
        <dbReference type="ARBA" id="ARBA00022679"/>
    </source>
</evidence>
<comment type="catalytic activity">
    <reaction evidence="7">
        <text>L-threonyl-[protein] + ATP = O-phospho-L-threonyl-[protein] + ADP + H(+)</text>
        <dbReference type="Rhea" id="RHEA:46608"/>
        <dbReference type="Rhea" id="RHEA-COMP:11060"/>
        <dbReference type="Rhea" id="RHEA-COMP:11605"/>
        <dbReference type="ChEBI" id="CHEBI:15378"/>
        <dbReference type="ChEBI" id="CHEBI:30013"/>
        <dbReference type="ChEBI" id="CHEBI:30616"/>
        <dbReference type="ChEBI" id="CHEBI:61977"/>
        <dbReference type="ChEBI" id="CHEBI:456216"/>
        <dbReference type="EC" id="2.7.11.1"/>
    </reaction>
</comment>
<organism evidence="10 11">
    <name type="scientific">Paragonimus skrjabini miyazakii</name>
    <dbReference type="NCBI Taxonomy" id="59628"/>
    <lineage>
        <taxon>Eukaryota</taxon>
        <taxon>Metazoa</taxon>
        <taxon>Spiralia</taxon>
        <taxon>Lophotrochozoa</taxon>
        <taxon>Platyhelminthes</taxon>
        <taxon>Trematoda</taxon>
        <taxon>Digenea</taxon>
        <taxon>Plagiorchiida</taxon>
        <taxon>Troglotremata</taxon>
        <taxon>Troglotrematidae</taxon>
        <taxon>Paragonimus</taxon>
    </lineage>
</organism>
<evidence type="ECO:0000256" key="7">
    <source>
        <dbReference type="ARBA" id="ARBA00047899"/>
    </source>
</evidence>
<evidence type="ECO:0000256" key="2">
    <source>
        <dbReference type="ARBA" id="ARBA00022527"/>
    </source>
</evidence>
<dbReference type="InterPro" id="IPR053235">
    <property type="entry name" value="Ser_Thr_kinase"/>
</dbReference>
<evidence type="ECO:0000256" key="5">
    <source>
        <dbReference type="ARBA" id="ARBA00022777"/>
    </source>
</evidence>
<name>A0A8S9YQD3_9TREM</name>
<keyword evidence="3" id="KW-0808">Transferase</keyword>
<accession>A0A8S9YQD3</accession>
<keyword evidence="6" id="KW-0067">ATP-binding</keyword>
<dbReference type="GO" id="GO:0004674">
    <property type="term" value="F:protein serine/threonine kinase activity"/>
    <property type="evidence" value="ECO:0007669"/>
    <property type="project" value="UniProtKB-KW"/>
</dbReference>
<protein>
    <recommendedName>
        <fullName evidence="1">non-specific serine/threonine protein kinase</fullName>
        <ecNumber evidence="1">2.7.11.1</ecNumber>
    </recommendedName>
</protein>
<dbReference type="PROSITE" id="PS50011">
    <property type="entry name" value="PROTEIN_KINASE_DOM"/>
    <property type="match status" value="1"/>
</dbReference>
<evidence type="ECO:0000256" key="4">
    <source>
        <dbReference type="ARBA" id="ARBA00022741"/>
    </source>
</evidence>
<dbReference type="Gene3D" id="3.30.200.20">
    <property type="entry name" value="Phosphorylase Kinase, domain 1"/>
    <property type="match status" value="1"/>
</dbReference>
<dbReference type="OrthoDB" id="68483at2759"/>
<evidence type="ECO:0000313" key="11">
    <source>
        <dbReference type="Proteomes" id="UP000822476"/>
    </source>
</evidence>
<dbReference type="AlphaFoldDB" id="A0A8S9YQD3"/>
<comment type="catalytic activity">
    <reaction evidence="8">
        <text>L-seryl-[protein] + ATP = O-phospho-L-seryl-[protein] + ADP + H(+)</text>
        <dbReference type="Rhea" id="RHEA:17989"/>
        <dbReference type="Rhea" id="RHEA-COMP:9863"/>
        <dbReference type="Rhea" id="RHEA-COMP:11604"/>
        <dbReference type="ChEBI" id="CHEBI:15378"/>
        <dbReference type="ChEBI" id="CHEBI:29999"/>
        <dbReference type="ChEBI" id="CHEBI:30616"/>
        <dbReference type="ChEBI" id="CHEBI:83421"/>
        <dbReference type="ChEBI" id="CHEBI:456216"/>
        <dbReference type="EC" id="2.7.11.1"/>
    </reaction>
</comment>
<dbReference type="EMBL" id="JTDE01004109">
    <property type="protein sequence ID" value="KAF7255291.1"/>
    <property type="molecule type" value="Genomic_DNA"/>
</dbReference>
<gene>
    <name evidence="10" type="ORF">EG68_07077</name>
</gene>
<dbReference type="GO" id="GO:0005524">
    <property type="term" value="F:ATP binding"/>
    <property type="evidence" value="ECO:0007669"/>
    <property type="project" value="UniProtKB-KW"/>
</dbReference>
<proteinExistence type="predicted"/>